<organism evidence="1 2">
    <name type="scientific">Colletotrichum gloeosporioides (strain Cg-14)</name>
    <name type="common">Anthracnose fungus</name>
    <name type="synonym">Glomerella cingulata</name>
    <dbReference type="NCBI Taxonomy" id="1237896"/>
    <lineage>
        <taxon>Eukaryota</taxon>
        <taxon>Fungi</taxon>
        <taxon>Dikarya</taxon>
        <taxon>Ascomycota</taxon>
        <taxon>Pezizomycotina</taxon>
        <taxon>Sordariomycetes</taxon>
        <taxon>Hypocreomycetidae</taxon>
        <taxon>Glomerellales</taxon>
        <taxon>Glomerellaceae</taxon>
        <taxon>Colletotrichum</taxon>
        <taxon>Colletotrichum gloeosporioides species complex</taxon>
    </lineage>
</organism>
<dbReference type="EMBL" id="AMYD01004341">
    <property type="protein sequence ID" value="EQB43321.1"/>
    <property type="molecule type" value="Genomic_DNA"/>
</dbReference>
<proteinExistence type="predicted"/>
<protein>
    <submittedName>
        <fullName evidence="1">Uncharacterized protein</fullName>
    </submittedName>
</protein>
<evidence type="ECO:0000313" key="2">
    <source>
        <dbReference type="Proteomes" id="UP000015530"/>
    </source>
</evidence>
<name>T0KVF9_COLGC</name>
<dbReference type="Proteomes" id="UP000015530">
    <property type="component" value="Unassembled WGS sequence"/>
</dbReference>
<sequence>MINIILRKKSKDS</sequence>
<gene>
    <name evidence="1" type="ORF">CGLO_18034</name>
</gene>
<comment type="caution">
    <text evidence="1">The sequence shown here is derived from an EMBL/GenBank/DDBJ whole genome shotgun (WGS) entry which is preliminary data.</text>
</comment>
<dbReference type="HOGENOM" id="CLU_3435965_0_0_1"/>
<reference evidence="2" key="1">
    <citation type="journal article" date="2013" name="Mol. Plant Microbe Interact.">
        <title>Global aspects of pacC regulation of pathogenicity genes in Colletotrichum gloeosporioides as revealed by transcriptome analysis.</title>
        <authorList>
            <person name="Alkan N."/>
            <person name="Meng X."/>
            <person name="Friedlander G."/>
            <person name="Reuveni E."/>
            <person name="Sukno S."/>
            <person name="Sherman A."/>
            <person name="Thon M."/>
            <person name="Fluhr R."/>
            <person name="Prusky D."/>
        </authorList>
    </citation>
    <scope>NUCLEOTIDE SEQUENCE [LARGE SCALE GENOMIC DNA]</scope>
    <source>
        <strain evidence="2">Cg-14</strain>
    </source>
</reference>
<accession>T0KVF9</accession>
<evidence type="ECO:0000313" key="1">
    <source>
        <dbReference type="EMBL" id="EQB43321.1"/>
    </source>
</evidence>